<dbReference type="InterPro" id="IPR006839">
    <property type="entry name" value="DarP"/>
</dbReference>
<dbReference type="RefSeq" id="WP_266123424.1">
    <property type="nucleotide sequence ID" value="NZ_JAJHNU010000004.1"/>
</dbReference>
<dbReference type="HAMAP" id="MF_00765">
    <property type="entry name" value="DarP"/>
    <property type="match status" value="1"/>
</dbReference>
<evidence type="ECO:0000256" key="3">
    <source>
        <dbReference type="ARBA" id="ARBA00022730"/>
    </source>
</evidence>
<protein>
    <recommendedName>
        <fullName evidence="5">Dual-action ribosomal maturation protein DarP</fullName>
    </recommendedName>
    <alternativeName>
        <fullName evidence="5">Large ribosomal subunit assembly factor DarP</fullName>
    </alternativeName>
</protein>
<dbReference type="Pfam" id="PF04751">
    <property type="entry name" value="DarP"/>
    <property type="match status" value="1"/>
</dbReference>
<dbReference type="PIRSF" id="PIRSF016183">
    <property type="entry name" value="UCP016183"/>
    <property type="match status" value="1"/>
</dbReference>
<keyword evidence="8" id="KW-1185">Reference proteome</keyword>
<comment type="subcellular location">
    <subcellularLocation>
        <location evidence="5">Cytoplasm</location>
    </subcellularLocation>
    <text evidence="5">Associates with late stage pre-50S ribosomal subunits.</text>
</comment>
<dbReference type="PANTHER" id="PTHR38101">
    <property type="entry name" value="UPF0307 PROTEIN YJGA"/>
    <property type="match status" value="1"/>
</dbReference>
<dbReference type="Proteomes" id="UP001168613">
    <property type="component" value="Unassembled WGS sequence"/>
</dbReference>
<dbReference type="NCBIfam" id="NF003593">
    <property type="entry name" value="PRK05255.1-1"/>
    <property type="match status" value="1"/>
</dbReference>
<evidence type="ECO:0000256" key="4">
    <source>
        <dbReference type="ARBA" id="ARBA00022884"/>
    </source>
</evidence>
<dbReference type="PANTHER" id="PTHR38101:SF1">
    <property type="entry name" value="UPF0307 PROTEIN YJGA"/>
    <property type="match status" value="1"/>
</dbReference>
<dbReference type="Gene3D" id="1.10.60.30">
    <property type="entry name" value="PSPTO4464-like domains"/>
    <property type="match status" value="2"/>
</dbReference>
<evidence type="ECO:0000313" key="8">
    <source>
        <dbReference type="Proteomes" id="UP001168613"/>
    </source>
</evidence>
<comment type="similarity">
    <text evidence="5">Belongs to the DarP family.</text>
</comment>
<keyword evidence="4 5" id="KW-0694">RNA-binding</keyword>
<reference evidence="7" key="1">
    <citation type="submission" date="2021-11" db="EMBL/GenBank/DDBJ databases">
        <title>Draft genome sequence of Alcaligenes endophyticus type strain CCUG 75668T.</title>
        <authorList>
            <person name="Salva-Serra F."/>
            <person name="Duran R.E."/>
            <person name="Seeger M."/>
            <person name="Moore E.R.B."/>
            <person name="Jaen-Luchoro D."/>
        </authorList>
    </citation>
    <scope>NUCLEOTIDE SEQUENCE</scope>
    <source>
        <strain evidence="7">CCUG 75668</strain>
    </source>
</reference>
<organism evidence="7 8">
    <name type="scientific">Alcaligenes endophyticus</name>
    <dbReference type="NCBI Taxonomy" id="1929088"/>
    <lineage>
        <taxon>Bacteria</taxon>
        <taxon>Pseudomonadati</taxon>
        <taxon>Pseudomonadota</taxon>
        <taxon>Betaproteobacteria</taxon>
        <taxon>Burkholderiales</taxon>
        <taxon>Alcaligenaceae</taxon>
        <taxon>Alcaligenes</taxon>
    </lineage>
</organism>
<evidence type="ECO:0000256" key="1">
    <source>
        <dbReference type="ARBA" id="ARBA00022490"/>
    </source>
</evidence>
<evidence type="ECO:0000256" key="2">
    <source>
        <dbReference type="ARBA" id="ARBA00022517"/>
    </source>
</evidence>
<dbReference type="InterPro" id="IPR023153">
    <property type="entry name" value="DarP_sf"/>
</dbReference>
<accession>A0ABT8EM16</accession>
<evidence type="ECO:0000256" key="5">
    <source>
        <dbReference type="HAMAP-Rule" id="MF_00765"/>
    </source>
</evidence>
<comment type="function">
    <text evidence="5">Member of a network of 50S ribosomal subunit biogenesis factors which assembles along the 30S-50S interface, preventing incorrect 23S rRNA structures from forming. Promotes peptidyl transferase center (PTC) maturation.</text>
</comment>
<dbReference type="CDD" id="cd16331">
    <property type="entry name" value="YjgA-like"/>
    <property type="match status" value="1"/>
</dbReference>
<proteinExistence type="inferred from homology"/>
<feature type="region of interest" description="Disordered" evidence="6">
    <location>
        <begin position="1"/>
        <end position="21"/>
    </location>
</feature>
<dbReference type="EMBL" id="JAJHNU010000004">
    <property type="protein sequence ID" value="MDN4122354.1"/>
    <property type="molecule type" value="Genomic_DNA"/>
</dbReference>
<sequence>MQRPRTEIDENGYDRPSKSQVKREMHALLDLGKKLIELSPERLKQLKLSDELREAIRLAQKTTAREGKRRQIHYVGKLMRHVEPEPIIAQLDEWENGSREHTRSMHKIEALRDLLIRDDQALTPFTEEYPGGDIQQLRSLIRAARKEAQNNSALQVGQEPQRKHYRALFQHIKSQLDLTEIP</sequence>
<keyword evidence="1 5" id="KW-0963">Cytoplasm</keyword>
<dbReference type="SUPFAM" id="SSF158710">
    <property type="entry name" value="PSPTO4464-like"/>
    <property type="match status" value="1"/>
</dbReference>
<comment type="caution">
    <text evidence="7">The sequence shown here is derived from an EMBL/GenBank/DDBJ whole genome shotgun (WGS) entry which is preliminary data.</text>
</comment>
<keyword evidence="2 5" id="KW-0690">Ribosome biogenesis</keyword>
<gene>
    <name evidence="5" type="primary">darP</name>
    <name evidence="7" type="ORF">LMS43_13750</name>
</gene>
<name>A0ABT8EM16_9BURK</name>
<evidence type="ECO:0000313" key="7">
    <source>
        <dbReference type="EMBL" id="MDN4122354.1"/>
    </source>
</evidence>
<evidence type="ECO:0000256" key="6">
    <source>
        <dbReference type="SAM" id="MobiDB-lite"/>
    </source>
</evidence>
<keyword evidence="3 5" id="KW-0699">rRNA-binding</keyword>